<evidence type="ECO:0000256" key="8">
    <source>
        <dbReference type="HAMAP-Rule" id="MF_00265"/>
    </source>
</evidence>
<evidence type="ECO:0000256" key="3">
    <source>
        <dbReference type="ARBA" id="ARBA00022722"/>
    </source>
</evidence>
<dbReference type="PANTHER" id="PTHR33653">
    <property type="entry name" value="RIBONUCLEASE VAPC2"/>
    <property type="match status" value="1"/>
</dbReference>
<keyword evidence="3 8" id="KW-0540">Nuclease</keyword>
<dbReference type="AlphaFoldDB" id="A0A7I7NH49"/>
<dbReference type="SUPFAM" id="SSF88723">
    <property type="entry name" value="PIN domain-like"/>
    <property type="match status" value="1"/>
</dbReference>
<dbReference type="EMBL" id="AP022581">
    <property type="protein sequence ID" value="BBX95972.1"/>
    <property type="molecule type" value="Genomic_DNA"/>
</dbReference>
<feature type="domain" description="PIN" evidence="9">
    <location>
        <begin position="7"/>
        <end position="116"/>
    </location>
</feature>
<evidence type="ECO:0000313" key="11">
    <source>
        <dbReference type="Proteomes" id="UP000466396"/>
    </source>
</evidence>
<keyword evidence="2 8" id="KW-1277">Toxin-antitoxin system</keyword>
<dbReference type="HAMAP" id="MF_00265">
    <property type="entry name" value="VapC_Nob1"/>
    <property type="match status" value="1"/>
</dbReference>
<evidence type="ECO:0000256" key="1">
    <source>
        <dbReference type="ARBA" id="ARBA00001946"/>
    </source>
</evidence>
<evidence type="ECO:0000256" key="4">
    <source>
        <dbReference type="ARBA" id="ARBA00022723"/>
    </source>
</evidence>
<accession>A0A7I7NH49</accession>
<keyword evidence="5 8" id="KW-0378">Hydrolase</keyword>
<protein>
    <recommendedName>
        <fullName evidence="8">Ribonuclease VapC</fullName>
        <shortName evidence="8">RNase VapC</shortName>
        <ecNumber evidence="8">3.1.-.-</ecNumber>
    </recommendedName>
    <alternativeName>
        <fullName evidence="8">Toxin VapC</fullName>
    </alternativeName>
</protein>
<dbReference type="InterPro" id="IPR022907">
    <property type="entry name" value="VapC_family"/>
</dbReference>
<keyword evidence="8" id="KW-0800">Toxin</keyword>
<name>A0A7I7NH49_9MYCO</name>
<dbReference type="KEGG" id="mlj:MLAC_12660"/>
<dbReference type="InterPro" id="IPR002716">
    <property type="entry name" value="PIN_dom"/>
</dbReference>
<dbReference type="GO" id="GO:0016787">
    <property type="term" value="F:hydrolase activity"/>
    <property type="evidence" value="ECO:0007669"/>
    <property type="project" value="UniProtKB-KW"/>
</dbReference>
<sequence>MARYLMILVDSDVLIAHLRGVAAARDWLVSAREDGPLAISVVSIAELIGGMRTVERREVWRLLASFRAEPVTEIIARRAGDMMRRYRLSHNRIGLGDYLIAATADVEGLQLATLNVRHFPMLRPLQPPFATTPGT</sequence>
<organism evidence="10 11">
    <name type="scientific">Mycobacterium lacus</name>
    <dbReference type="NCBI Taxonomy" id="169765"/>
    <lineage>
        <taxon>Bacteria</taxon>
        <taxon>Bacillati</taxon>
        <taxon>Actinomycetota</taxon>
        <taxon>Actinomycetes</taxon>
        <taxon>Mycobacteriales</taxon>
        <taxon>Mycobacteriaceae</taxon>
        <taxon>Mycobacterium</taxon>
    </lineage>
</organism>
<dbReference type="Proteomes" id="UP000466396">
    <property type="component" value="Chromosome"/>
</dbReference>
<feature type="binding site" evidence="8">
    <location>
        <position position="10"/>
    </location>
    <ligand>
        <name>Mg(2+)</name>
        <dbReference type="ChEBI" id="CHEBI:18420"/>
    </ligand>
</feature>
<comment type="function">
    <text evidence="8">Toxic component of a toxin-antitoxin (TA) system. An RNase.</text>
</comment>
<dbReference type="GO" id="GO:0000287">
    <property type="term" value="F:magnesium ion binding"/>
    <property type="evidence" value="ECO:0007669"/>
    <property type="project" value="UniProtKB-UniRule"/>
</dbReference>
<proteinExistence type="inferred from homology"/>
<keyword evidence="6 8" id="KW-0460">Magnesium</keyword>
<evidence type="ECO:0000256" key="6">
    <source>
        <dbReference type="ARBA" id="ARBA00022842"/>
    </source>
</evidence>
<evidence type="ECO:0000256" key="5">
    <source>
        <dbReference type="ARBA" id="ARBA00022801"/>
    </source>
</evidence>
<dbReference type="EC" id="3.1.-.-" evidence="8"/>
<feature type="binding site" evidence="8">
    <location>
        <position position="97"/>
    </location>
    <ligand>
        <name>Mg(2+)</name>
        <dbReference type="ChEBI" id="CHEBI:18420"/>
    </ligand>
</feature>
<dbReference type="GO" id="GO:0004540">
    <property type="term" value="F:RNA nuclease activity"/>
    <property type="evidence" value="ECO:0007669"/>
    <property type="project" value="InterPro"/>
</dbReference>
<dbReference type="Pfam" id="PF01850">
    <property type="entry name" value="PIN"/>
    <property type="match status" value="1"/>
</dbReference>
<keyword evidence="4 8" id="KW-0479">Metal-binding</keyword>
<evidence type="ECO:0000313" key="10">
    <source>
        <dbReference type="EMBL" id="BBX95972.1"/>
    </source>
</evidence>
<dbReference type="InterPro" id="IPR050556">
    <property type="entry name" value="Type_II_TA_system_RNase"/>
</dbReference>
<comment type="cofactor">
    <cofactor evidence="1 8">
        <name>Mg(2+)</name>
        <dbReference type="ChEBI" id="CHEBI:18420"/>
    </cofactor>
</comment>
<evidence type="ECO:0000256" key="2">
    <source>
        <dbReference type="ARBA" id="ARBA00022649"/>
    </source>
</evidence>
<dbReference type="InterPro" id="IPR029060">
    <property type="entry name" value="PIN-like_dom_sf"/>
</dbReference>
<evidence type="ECO:0000259" key="9">
    <source>
        <dbReference type="Pfam" id="PF01850"/>
    </source>
</evidence>
<evidence type="ECO:0000256" key="7">
    <source>
        <dbReference type="ARBA" id="ARBA00038093"/>
    </source>
</evidence>
<dbReference type="Gene3D" id="3.40.50.1010">
    <property type="entry name" value="5'-nuclease"/>
    <property type="match status" value="1"/>
</dbReference>
<comment type="similarity">
    <text evidence="7 8">Belongs to the PINc/VapC protein family.</text>
</comment>
<dbReference type="CDD" id="cd18741">
    <property type="entry name" value="PIN_VapC4-5_FitB-like"/>
    <property type="match status" value="1"/>
</dbReference>
<reference evidence="10 11" key="1">
    <citation type="journal article" date="2019" name="Emerg. Microbes Infect.">
        <title>Comprehensive subspecies identification of 175 nontuberculous mycobacteria species based on 7547 genomic profiles.</title>
        <authorList>
            <person name="Matsumoto Y."/>
            <person name="Kinjo T."/>
            <person name="Motooka D."/>
            <person name="Nabeya D."/>
            <person name="Jung N."/>
            <person name="Uechi K."/>
            <person name="Horii T."/>
            <person name="Iida T."/>
            <person name="Fujita J."/>
            <person name="Nakamura S."/>
        </authorList>
    </citation>
    <scope>NUCLEOTIDE SEQUENCE [LARGE SCALE GENOMIC DNA]</scope>
    <source>
        <strain evidence="10 11">JCM 15657</strain>
    </source>
</reference>
<keyword evidence="11" id="KW-1185">Reference proteome</keyword>
<dbReference type="PANTHER" id="PTHR33653:SF1">
    <property type="entry name" value="RIBONUCLEASE VAPC2"/>
    <property type="match status" value="1"/>
</dbReference>
<gene>
    <name evidence="10" type="primary">vapc10</name>
    <name evidence="8" type="synonym">vapC</name>
    <name evidence="10" type="ORF">MLAC_12660</name>
</gene>
<dbReference type="GO" id="GO:0090729">
    <property type="term" value="F:toxin activity"/>
    <property type="evidence" value="ECO:0007669"/>
    <property type="project" value="UniProtKB-KW"/>
</dbReference>